<keyword evidence="8" id="KW-1185">Reference proteome</keyword>
<dbReference type="InterPro" id="IPR008979">
    <property type="entry name" value="Galactose-bd-like_sf"/>
</dbReference>
<dbReference type="InterPro" id="IPR039131">
    <property type="entry name" value="NDUFAF1"/>
</dbReference>
<feature type="compositionally biased region" description="Low complexity" evidence="5">
    <location>
        <begin position="163"/>
        <end position="172"/>
    </location>
</feature>
<organism evidence="7 8">
    <name type="scientific">Diacronema lutheri</name>
    <name type="common">Unicellular marine alga</name>
    <name type="synonym">Monochrysis lutheri</name>
    <dbReference type="NCBI Taxonomy" id="2081491"/>
    <lineage>
        <taxon>Eukaryota</taxon>
        <taxon>Haptista</taxon>
        <taxon>Haptophyta</taxon>
        <taxon>Pavlovophyceae</taxon>
        <taxon>Pavlovales</taxon>
        <taxon>Pavlovaceae</taxon>
        <taxon>Diacronema</taxon>
    </lineage>
</organism>
<dbReference type="PANTHER" id="PTHR13194">
    <property type="entry name" value="COMPLEX I INTERMEDIATE-ASSOCIATED PROTEIN 30"/>
    <property type="match status" value="1"/>
</dbReference>
<keyword evidence="4" id="KW-0143">Chaperone</keyword>
<evidence type="ECO:0000313" key="8">
    <source>
        <dbReference type="Proteomes" id="UP000751190"/>
    </source>
</evidence>
<evidence type="ECO:0000256" key="3">
    <source>
        <dbReference type="ARBA" id="ARBA00023128"/>
    </source>
</evidence>
<dbReference type="Proteomes" id="UP000751190">
    <property type="component" value="Unassembled WGS sequence"/>
</dbReference>
<proteinExistence type="inferred from homology"/>
<comment type="caution">
    <text evidence="7">The sequence shown here is derived from an EMBL/GenBank/DDBJ whole genome shotgun (WGS) entry which is preliminary data.</text>
</comment>
<dbReference type="GO" id="GO:0051082">
    <property type="term" value="F:unfolded protein binding"/>
    <property type="evidence" value="ECO:0007669"/>
    <property type="project" value="TreeGrafter"/>
</dbReference>
<feature type="domain" description="NADH:ubiquinone oxidoreductase intermediate-associated protein 30" evidence="6">
    <location>
        <begin position="28"/>
        <end position="150"/>
    </location>
</feature>
<evidence type="ECO:0000259" key="6">
    <source>
        <dbReference type="Pfam" id="PF08547"/>
    </source>
</evidence>
<feature type="region of interest" description="Disordered" evidence="5">
    <location>
        <begin position="154"/>
        <end position="176"/>
    </location>
</feature>
<dbReference type="Pfam" id="PF08547">
    <property type="entry name" value="CIA30"/>
    <property type="match status" value="2"/>
</dbReference>
<evidence type="ECO:0000256" key="4">
    <source>
        <dbReference type="ARBA" id="ARBA00023186"/>
    </source>
</evidence>
<name>A0A8J5XEC1_DIALT</name>
<dbReference type="EMBL" id="JAGTXO010000044">
    <property type="protein sequence ID" value="KAG8459139.1"/>
    <property type="molecule type" value="Genomic_DNA"/>
</dbReference>
<dbReference type="OrthoDB" id="426386at2759"/>
<comment type="subcellular location">
    <subcellularLocation>
        <location evidence="1">Mitochondrion</location>
    </subcellularLocation>
</comment>
<dbReference type="OMA" id="VWRHEAR"/>
<evidence type="ECO:0000256" key="1">
    <source>
        <dbReference type="ARBA" id="ARBA00004173"/>
    </source>
</evidence>
<reference evidence="7" key="1">
    <citation type="submission" date="2021-05" db="EMBL/GenBank/DDBJ databases">
        <title>The genome of the haptophyte Pavlova lutheri (Diacronema luteri, Pavlovales) - a model for lipid biosynthesis in eukaryotic algae.</title>
        <authorList>
            <person name="Hulatt C.J."/>
            <person name="Posewitz M.C."/>
        </authorList>
    </citation>
    <scope>NUCLEOTIDE SEQUENCE</scope>
    <source>
        <strain evidence="7">NIVA-4/92</strain>
    </source>
</reference>
<dbReference type="PANTHER" id="PTHR13194:SF18">
    <property type="entry name" value="COMPLEX I INTERMEDIATE-ASSOCIATED PROTEIN 30, MITOCHONDRIAL"/>
    <property type="match status" value="1"/>
</dbReference>
<keyword evidence="3" id="KW-0496">Mitochondrion</keyword>
<dbReference type="SUPFAM" id="SSF49785">
    <property type="entry name" value="Galactose-binding domain-like"/>
    <property type="match status" value="1"/>
</dbReference>
<accession>A0A8J5XEC1</accession>
<gene>
    <name evidence="7" type="ORF">KFE25_002546</name>
</gene>
<dbReference type="AlphaFoldDB" id="A0A8J5XEC1"/>
<dbReference type="GO" id="GO:0005739">
    <property type="term" value="C:mitochondrion"/>
    <property type="evidence" value="ECO:0007669"/>
    <property type="project" value="UniProtKB-SubCell"/>
</dbReference>
<sequence length="276" mass="29910">MVVGRLLRAARAVLDAPFAQPRSRETLFSFASPAALDAFYAYSDEQDGGRSAAVWRHEARDGGIGVFCGHLDTGFDAALEADARATPASFAGARMVRSGYASVRSMEPAPFGELDEFDGVALVVRSDSRPYVVNIKTARFMQDTQEVFQALVPPPPPSPPAQDAPHATAAAARPRRLQPGEMGAWREVRIPWDAFRLTWRGFVQPQDIKLDPRRIESVGIALYAADPAHADIGYAAMREGPFTLELRAIEAYADIPGSSADRGMRVTQSILRAPAG</sequence>
<evidence type="ECO:0000256" key="2">
    <source>
        <dbReference type="ARBA" id="ARBA00007884"/>
    </source>
</evidence>
<evidence type="ECO:0000256" key="5">
    <source>
        <dbReference type="SAM" id="MobiDB-lite"/>
    </source>
</evidence>
<dbReference type="InterPro" id="IPR013857">
    <property type="entry name" value="NADH-UbQ_OxRdtase-assoc_prot30"/>
</dbReference>
<dbReference type="GO" id="GO:0006120">
    <property type="term" value="P:mitochondrial electron transport, NADH to ubiquinone"/>
    <property type="evidence" value="ECO:0007669"/>
    <property type="project" value="TreeGrafter"/>
</dbReference>
<feature type="domain" description="NADH:ubiquinone oxidoreductase intermediate-associated protein 30" evidence="6">
    <location>
        <begin position="183"/>
        <end position="246"/>
    </location>
</feature>
<protein>
    <recommendedName>
        <fullName evidence="6">NADH:ubiquinone oxidoreductase intermediate-associated protein 30 domain-containing protein</fullName>
    </recommendedName>
</protein>
<comment type="similarity">
    <text evidence="2">Belongs to the CIA30 family.</text>
</comment>
<evidence type="ECO:0000313" key="7">
    <source>
        <dbReference type="EMBL" id="KAG8459139.1"/>
    </source>
</evidence>
<dbReference type="GO" id="GO:0032981">
    <property type="term" value="P:mitochondrial respiratory chain complex I assembly"/>
    <property type="evidence" value="ECO:0007669"/>
    <property type="project" value="TreeGrafter"/>
</dbReference>